<name>A0ACB8UW95_9EURO</name>
<evidence type="ECO:0000313" key="1">
    <source>
        <dbReference type="EMBL" id="KAI2386537.1"/>
    </source>
</evidence>
<dbReference type="EMBL" id="JALBCA010000047">
    <property type="protein sequence ID" value="KAI2386537.1"/>
    <property type="molecule type" value="Genomic_DNA"/>
</dbReference>
<protein>
    <submittedName>
        <fullName evidence="1">Uncharacterized protein</fullName>
    </submittedName>
</protein>
<organism evidence="1">
    <name type="scientific">Ophidiomyces ophidiicola</name>
    <dbReference type="NCBI Taxonomy" id="1387563"/>
    <lineage>
        <taxon>Eukaryota</taxon>
        <taxon>Fungi</taxon>
        <taxon>Dikarya</taxon>
        <taxon>Ascomycota</taxon>
        <taxon>Pezizomycotina</taxon>
        <taxon>Eurotiomycetes</taxon>
        <taxon>Eurotiomycetidae</taxon>
        <taxon>Onygenales</taxon>
        <taxon>Onygenaceae</taxon>
        <taxon>Ophidiomyces</taxon>
    </lineage>
</organism>
<comment type="caution">
    <text evidence="1">The sequence shown here is derived from an EMBL/GenBank/DDBJ whole genome shotgun (WGS) entry which is preliminary data.</text>
</comment>
<reference evidence="1" key="1">
    <citation type="journal article" date="2022" name="bioRxiv">
        <title>Population genetic analysis of Ophidiomyces ophidiicola, the causative agent of snake fungal disease, indicates recent introductions to the USA.</title>
        <authorList>
            <person name="Ladner J.T."/>
            <person name="Palmer J.M."/>
            <person name="Ettinger C.L."/>
            <person name="Stajich J.E."/>
            <person name="Farrell T.M."/>
            <person name="Glorioso B.M."/>
            <person name="Lawson B."/>
            <person name="Price S.J."/>
            <person name="Stengle A.G."/>
            <person name="Grear D.A."/>
            <person name="Lorch J.M."/>
        </authorList>
    </citation>
    <scope>NUCLEOTIDE SEQUENCE</scope>
    <source>
        <strain evidence="1">NWHC 24266-5</strain>
    </source>
</reference>
<sequence>MPGVRSRFIEHFDPEMPWTFSDADVRLEEILAEQDHRIRSSCSSTSSGKDSLDKERPEPAYKKLGWKVKLKMGQLGR</sequence>
<proteinExistence type="predicted"/>
<gene>
    <name evidence="1" type="ORF">LOY88_003555</name>
</gene>
<accession>A0ACB8UW95</accession>